<organism evidence="2 3">
    <name type="scientific">Paenibacillus gansuensis</name>
    <dbReference type="NCBI Taxonomy" id="306542"/>
    <lineage>
        <taxon>Bacteria</taxon>
        <taxon>Bacillati</taxon>
        <taxon>Bacillota</taxon>
        <taxon>Bacilli</taxon>
        <taxon>Bacillales</taxon>
        <taxon>Paenibacillaceae</taxon>
        <taxon>Paenibacillus</taxon>
    </lineage>
</organism>
<dbReference type="RefSeq" id="WP_377603314.1">
    <property type="nucleotide sequence ID" value="NZ_JBHUME010000008.1"/>
</dbReference>
<keyword evidence="1" id="KW-1133">Transmembrane helix</keyword>
<evidence type="ECO:0000256" key="1">
    <source>
        <dbReference type="SAM" id="Phobius"/>
    </source>
</evidence>
<dbReference type="EMBL" id="JBHUME010000008">
    <property type="protein sequence ID" value="MFD2613316.1"/>
    <property type="molecule type" value="Genomic_DNA"/>
</dbReference>
<gene>
    <name evidence="2" type="ORF">ACFSUF_12870</name>
</gene>
<sequence length="196" mass="22431">MIMTLTMFRFNTSKLKWQIFSAGLTLAPISTLIHYKAYSFLAILQILAFTFLIWLVIKVNIGYAAMMAVSGFFLSSMPDLFVDWYYERILGIQVVNDVVQRAAVFIFNILVIILFKRFRIGFTFIPQRSNSQGFQVNEANNQKLVVSILVACVVALIGALFVTSEAGQIYLLLLLFSICLILSIMFRLYYVKEMED</sequence>
<keyword evidence="1" id="KW-0812">Transmembrane</keyword>
<name>A0ABW5PD81_9BACL</name>
<comment type="caution">
    <text evidence="2">The sequence shown here is derived from an EMBL/GenBank/DDBJ whole genome shotgun (WGS) entry which is preliminary data.</text>
</comment>
<evidence type="ECO:0000313" key="2">
    <source>
        <dbReference type="EMBL" id="MFD2613316.1"/>
    </source>
</evidence>
<feature type="transmembrane region" description="Helical" evidence="1">
    <location>
        <begin position="39"/>
        <end position="57"/>
    </location>
</feature>
<feature type="transmembrane region" description="Helical" evidence="1">
    <location>
        <begin position="15"/>
        <end position="33"/>
    </location>
</feature>
<evidence type="ECO:0000313" key="3">
    <source>
        <dbReference type="Proteomes" id="UP001597541"/>
    </source>
</evidence>
<accession>A0ABW5PD81</accession>
<protein>
    <submittedName>
        <fullName evidence="2">Uncharacterized protein</fullName>
    </submittedName>
</protein>
<feature type="transmembrane region" description="Helical" evidence="1">
    <location>
        <begin position="98"/>
        <end position="115"/>
    </location>
</feature>
<feature type="transmembrane region" description="Helical" evidence="1">
    <location>
        <begin position="64"/>
        <end position="86"/>
    </location>
</feature>
<proteinExistence type="predicted"/>
<keyword evidence="3" id="KW-1185">Reference proteome</keyword>
<keyword evidence="1" id="KW-0472">Membrane</keyword>
<reference evidence="3" key="1">
    <citation type="journal article" date="2019" name="Int. J. Syst. Evol. Microbiol.">
        <title>The Global Catalogue of Microorganisms (GCM) 10K type strain sequencing project: providing services to taxonomists for standard genome sequencing and annotation.</title>
        <authorList>
            <consortium name="The Broad Institute Genomics Platform"/>
            <consortium name="The Broad Institute Genome Sequencing Center for Infectious Disease"/>
            <person name="Wu L."/>
            <person name="Ma J."/>
        </authorList>
    </citation>
    <scope>NUCLEOTIDE SEQUENCE [LARGE SCALE GENOMIC DNA]</scope>
    <source>
        <strain evidence="3">KCTC 3950</strain>
    </source>
</reference>
<dbReference type="Proteomes" id="UP001597541">
    <property type="component" value="Unassembled WGS sequence"/>
</dbReference>
<feature type="transmembrane region" description="Helical" evidence="1">
    <location>
        <begin position="144"/>
        <end position="163"/>
    </location>
</feature>
<feature type="transmembrane region" description="Helical" evidence="1">
    <location>
        <begin position="169"/>
        <end position="190"/>
    </location>
</feature>